<dbReference type="SMART" id="SM00903">
    <property type="entry name" value="Flavin_Reduct"/>
    <property type="match status" value="1"/>
</dbReference>
<dbReference type="PANTHER" id="PTHR30466">
    <property type="entry name" value="FLAVIN REDUCTASE"/>
    <property type="match status" value="1"/>
</dbReference>
<evidence type="ECO:0000313" key="5">
    <source>
        <dbReference type="EMBL" id="MEQ3554315.1"/>
    </source>
</evidence>
<dbReference type="InterPro" id="IPR012349">
    <property type="entry name" value="Split_barrel_FMN-bd"/>
</dbReference>
<dbReference type="SUPFAM" id="SSF51679">
    <property type="entry name" value="Bacterial luciferase-like"/>
    <property type="match status" value="1"/>
</dbReference>
<comment type="similarity">
    <text evidence="1">Belongs to the non-flavoprotein flavin reductase family.</text>
</comment>
<protein>
    <submittedName>
        <fullName evidence="5">LLM class flavin-dependent oxidoreductase</fullName>
    </submittedName>
</protein>
<keyword evidence="2" id="KW-0560">Oxidoreductase</keyword>
<evidence type="ECO:0000313" key="6">
    <source>
        <dbReference type="Proteomes" id="UP001494902"/>
    </source>
</evidence>
<dbReference type="PANTHER" id="PTHR30466:SF11">
    <property type="entry name" value="FLAVIN-DEPENDENT MONOOXYGENASE, REDUCTASE SUBUNIT HSAB"/>
    <property type="match status" value="1"/>
</dbReference>
<feature type="compositionally biased region" description="Basic and acidic residues" evidence="3">
    <location>
        <begin position="337"/>
        <end position="347"/>
    </location>
</feature>
<evidence type="ECO:0000256" key="2">
    <source>
        <dbReference type="ARBA" id="ARBA00023002"/>
    </source>
</evidence>
<sequence>MTAGAPPRTLTTLGFNTRVSWCDGVGPADGLRDGIELYRAAEDLGYQAGWAYQRHFDHYLSSPLPFFAAVGQHTGRIRLGSAVLPMRYQDPVLLAEGAGTTDLLVGGRLELALATGSSAGWDPVFGAVEVDPRTEATRRLERFLTGVEGGVLHTVDGPGQGAPPGTPIRVTPHSPGLRERLRIGAASVGSAEAAARRGLGLITGTVLHGIAEGETFSEYQARVIATYRETWAAVQDGDPPPVAVAASVLPGTTAELRGTYAAYDLQRRTLGMAASRPPGALPAGRVRGAAGRAADQPGAPRHARRGDRRGARRPRAVRGRRAGAVPPAGLRAAGEPAADRGPGDDRGAGTGLETRHRSHRRGGIMTVIDSRTLRSTLGTFASGVVVVTAQGPDGPLGFTCQSFSSLSLDPPLVSFAPARSSTTWPRIRDVGRFCVNVLAADHEHHSTGFARSGTDKFAGVTWTPAPSGAPILEGVGAWVDCTLWNEYDGGDHTVVAARVSALGDDPDCRPLLFFRGGYALTPGAGR</sequence>
<feature type="region of interest" description="Disordered" evidence="3">
    <location>
        <begin position="273"/>
        <end position="359"/>
    </location>
</feature>
<dbReference type="InterPro" id="IPR050268">
    <property type="entry name" value="NADH-dep_flavin_reductase"/>
</dbReference>
<dbReference type="InterPro" id="IPR011251">
    <property type="entry name" value="Luciferase-like_dom"/>
</dbReference>
<keyword evidence="6" id="KW-1185">Reference proteome</keyword>
<feature type="compositionally biased region" description="Basic residues" evidence="3">
    <location>
        <begin position="301"/>
        <end position="321"/>
    </location>
</feature>
<dbReference type="Gene3D" id="3.20.20.30">
    <property type="entry name" value="Luciferase-like domain"/>
    <property type="match status" value="1"/>
</dbReference>
<dbReference type="EMBL" id="JBEDNQ010000014">
    <property type="protein sequence ID" value="MEQ3554315.1"/>
    <property type="molecule type" value="Genomic_DNA"/>
</dbReference>
<accession>A0ABV1KIN9</accession>
<proteinExistence type="inferred from homology"/>
<dbReference type="Pfam" id="PF00296">
    <property type="entry name" value="Bac_luciferase"/>
    <property type="match status" value="1"/>
</dbReference>
<dbReference type="SUPFAM" id="SSF50475">
    <property type="entry name" value="FMN-binding split barrel"/>
    <property type="match status" value="1"/>
</dbReference>
<feature type="domain" description="Flavin reductase like" evidence="4">
    <location>
        <begin position="377"/>
        <end position="520"/>
    </location>
</feature>
<dbReference type="RefSeq" id="WP_349301387.1">
    <property type="nucleotide sequence ID" value="NZ_JBEDNQ010000014.1"/>
</dbReference>
<dbReference type="InterPro" id="IPR036661">
    <property type="entry name" value="Luciferase-like_sf"/>
</dbReference>
<organism evidence="5 6">
    <name type="scientific">Pseudonocardia nematodicida</name>
    <dbReference type="NCBI Taxonomy" id="1206997"/>
    <lineage>
        <taxon>Bacteria</taxon>
        <taxon>Bacillati</taxon>
        <taxon>Actinomycetota</taxon>
        <taxon>Actinomycetes</taxon>
        <taxon>Pseudonocardiales</taxon>
        <taxon>Pseudonocardiaceae</taxon>
        <taxon>Pseudonocardia</taxon>
    </lineage>
</organism>
<dbReference type="InterPro" id="IPR002563">
    <property type="entry name" value="Flavin_Rdtase-like_dom"/>
</dbReference>
<comment type="caution">
    <text evidence="5">The sequence shown here is derived from an EMBL/GenBank/DDBJ whole genome shotgun (WGS) entry which is preliminary data.</text>
</comment>
<feature type="compositionally biased region" description="Low complexity" evidence="3">
    <location>
        <begin position="276"/>
        <end position="300"/>
    </location>
</feature>
<dbReference type="Pfam" id="PF01613">
    <property type="entry name" value="Flavin_Reduct"/>
    <property type="match status" value="1"/>
</dbReference>
<feature type="compositionally biased region" description="Low complexity" evidence="3">
    <location>
        <begin position="322"/>
        <end position="336"/>
    </location>
</feature>
<name>A0ABV1KIN9_9PSEU</name>
<evidence type="ECO:0000259" key="4">
    <source>
        <dbReference type="SMART" id="SM00903"/>
    </source>
</evidence>
<dbReference type="Proteomes" id="UP001494902">
    <property type="component" value="Unassembled WGS sequence"/>
</dbReference>
<dbReference type="Gene3D" id="2.30.110.10">
    <property type="entry name" value="Electron Transport, Fmn-binding Protein, Chain A"/>
    <property type="match status" value="1"/>
</dbReference>
<reference evidence="5 6" key="1">
    <citation type="submission" date="2024-03" db="EMBL/GenBank/DDBJ databases">
        <title>Draft genome sequence of Pseudonocardia nematodicida JCM 31783.</title>
        <authorList>
            <person name="Butdee W."/>
            <person name="Duangmal K."/>
        </authorList>
    </citation>
    <scope>NUCLEOTIDE SEQUENCE [LARGE SCALE GENOMIC DNA]</scope>
    <source>
        <strain evidence="5 6">JCM 31783</strain>
    </source>
</reference>
<evidence type="ECO:0000256" key="3">
    <source>
        <dbReference type="SAM" id="MobiDB-lite"/>
    </source>
</evidence>
<gene>
    <name evidence="5" type="ORF">WIS52_27940</name>
</gene>
<evidence type="ECO:0000256" key="1">
    <source>
        <dbReference type="ARBA" id="ARBA00008898"/>
    </source>
</evidence>